<dbReference type="EMBL" id="SNXY01000011">
    <property type="protein sequence ID" value="TDP81853.1"/>
    <property type="molecule type" value="Genomic_DNA"/>
</dbReference>
<evidence type="ECO:0000256" key="5">
    <source>
        <dbReference type="ARBA" id="ARBA00022741"/>
    </source>
</evidence>
<comment type="catalytic activity">
    <reaction evidence="13">
        <text>ATP + H2O + 4 H(+)(in) = ADP + phosphate + 5 H(+)(out)</text>
        <dbReference type="Rhea" id="RHEA:57720"/>
        <dbReference type="ChEBI" id="CHEBI:15377"/>
        <dbReference type="ChEBI" id="CHEBI:15378"/>
        <dbReference type="ChEBI" id="CHEBI:30616"/>
        <dbReference type="ChEBI" id="CHEBI:43474"/>
        <dbReference type="ChEBI" id="CHEBI:456216"/>
        <dbReference type="EC" id="7.1.2.2"/>
    </reaction>
</comment>
<sequence>MADNKVGRITQVIGAVVDVKFDDHLPAILNALETTNGGTRLVLEVAQHLGENTVRTIAMDTSEGLVRGQQVVDSGAPISVPVGDACLGRIINVIGEPVDEAGPVVGETTRAIHQQAPSYVEQSTEAEILVTGIKVVDLLAPYAKGGKIGLFGGAGVGKTVLIMELINNIAKAHGGYSVFAGVGERTREGNDLYHEMIESGVNRNPKEHGSTDGSKCALVYGQMNEPPGARARVALTGLTVAEHFRDKGQDVLFFVDNIFRFTQAGSEVSALLGRIPSAVGYQPTLATDMGALQERITTTTKGSITSVQAIYVPADDLTDPAPAASFAHLDATTVLSRSIAEKGIYPAVDPLDSTSRMLDAAIIGEEHYAVARRVQEVLQRYKALQDIIAILGMDELSEEDRLAVARARKIERFLSQPFFVAEVFTGSPGKLVALEDTIKGFKGLVEGKYDHLPEAAFYMVGTIEEAIEKAQKLAAAA</sequence>
<keyword evidence="6 13" id="KW-0375">Hydrogen ion transport</keyword>
<feature type="binding site" evidence="13">
    <location>
        <begin position="152"/>
        <end position="159"/>
    </location>
    <ligand>
        <name>ATP</name>
        <dbReference type="ChEBI" id="CHEBI:30616"/>
    </ligand>
</feature>
<dbReference type="AlphaFoldDB" id="A0A4R6R7A6"/>
<dbReference type="InterPro" id="IPR000194">
    <property type="entry name" value="ATPase_F1/V1/A1_a/bsu_nucl-bd"/>
</dbReference>
<dbReference type="EC" id="7.1.2.2" evidence="13"/>
<evidence type="ECO:0000256" key="4">
    <source>
        <dbReference type="ARBA" id="ARBA00022519"/>
    </source>
</evidence>
<dbReference type="InterPro" id="IPR050053">
    <property type="entry name" value="ATPase_alpha/beta_chains"/>
</dbReference>
<dbReference type="GO" id="GO:0045259">
    <property type="term" value="C:proton-transporting ATP synthase complex"/>
    <property type="evidence" value="ECO:0007669"/>
    <property type="project" value="UniProtKB-KW"/>
</dbReference>
<accession>A0A4R6R7A6</accession>
<evidence type="ECO:0000256" key="8">
    <source>
        <dbReference type="ARBA" id="ARBA00022967"/>
    </source>
</evidence>
<evidence type="ECO:0000256" key="11">
    <source>
        <dbReference type="ARBA" id="ARBA00023196"/>
    </source>
</evidence>
<dbReference type="CDD" id="cd18115">
    <property type="entry name" value="ATP-synt_F1_beta_N"/>
    <property type="match status" value="1"/>
</dbReference>
<dbReference type="InterPro" id="IPR005722">
    <property type="entry name" value="ATP_synth_F1_bsu"/>
</dbReference>
<dbReference type="InterPro" id="IPR036121">
    <property type="entry name" value="ATPase_F1/V1/A1_a/bsu_N_sf"/>
</dbReference>
<reference evidence="15 16" key="1">
    <citation type="submission" date="2019-03" db="EMBL/GenBank/DDBJ databases">
        <title>Genomic Encyclopedia of Type Strains, Phase IV (KMG-IV): sequencing the most valuable type-strain genomes for metagenomic binning, comparative biology and taxonomic classification.</title>
        <authorList>
            <person name="Goeker M."/>
        </authorList>
    </citation>
    <scope>NUCLEOTIDE SEQUENCE [LARGE SCALE GENOMIC DNA]</scope>
    <source>
        <strain evidence="15 16">DSM 102969</strain>
    </source>
</reference>
<dbReference type="OrthoDB" id="9801639at2"/>
<dbReference type="Gene3D" id="3.40.50.300">
    <property type="entry name" value="P-loop containing nucleotide triphosphate hydrolases"/>
    <property type="match status" value="1"/>
</dbReference>
<keyword evidence="3 13" id="KW-0813">Transport</keyword>
<keyword evidence="12 13" id="KW-0066">ATP synthesis</keyword>
<evidence type="ECO:0000313" key="15">
    <source>
        <dbReference type="EMBL" id="TDP81853.1"/>
    </source>
</evidence>
<evidence type="ECO:0000256" key="9">
    <source>
        <dbReference type="ARBA" id="ARBA00023065"/>
    </source>
</evidence>
<evidence type="ECO:0000256" key="1">
    <source>
        <dbReference type="ARBA" id="ARBA00004370"/>
    </source>
</evidence>
<dbReference type="GO" id="GO:0005886">
    <property type="term" value="C:plasma membrane"/>
    <property type="evidence" value="ECO:0007669"/>
    <property type="project" value="UniProtKB-SubCell"/>
</dbReference>
<comment type="function">
    <text evidence="13">Produces ATP from ADP in the presence of a proton gradient across the membrane. The catalytic sites are hosted primarily by the beta subunits.</text>
</comment>
<dbReference type="SUPFAM" id="SSF50615">
    <property type="entry name" value="N-terminal domain of alpha and beta subunits of F1 ATP synthase"/>
    <property type="match status" value="1"/>
</dbReference>
<dbReference type="InterPro" id="IPR020003">
    <property type="entry name" value="ATPase_a/bsu_AS"/>
</dbReference>
<proteinExistence type="inferred from homology"/>
<evidence type="ECO:0000256" key="13">
    <source>
        <dbReference type="HAMAP-Rule" id="MF_01347"/>
    </source>
</evidence>
<dbReference type="Pfam" id="PF22919">
    <property type="entry name" value="ATP-synt_VA_C"/>
    <property type="match status" value="1"/>
</dbReference>
<dbReference type="SUPFAM" id="SSF47917">
    <property type="entry name" value="C-terminal domain of alpha and beta subunits of F1 ATP synthase"/>
    <property type="match status" value="1"/>
</dbReference>
<dbReference type="PROSITE" id="PS00152">
    <property type="entry name" value="ATPASE_ALPHA_BETA"/>
    <property type="match status" value="1"/>
</dbReference>
<dbReference type="RefSeq" id="WP_126540444.1">
    <property type="nucleotide sequence ID" value="NZ_BSPM01000002.1"/>
</dbReference>
<protein>
    <recommendedName>
        <fullName evidence="13">ATP synthase subunit beta</fullName>
        <ecNumber evidence="13">7.1.2.2</ecNumber>
    </recommendedName>
    <alternativeName>
        <fullName evidence="13">ATP synthase F1 sector subunit beta</fullName>
    </alternativeName>
    <alternativeName>
        <fullName evidence="13">F-ATPase subunit beta</fullName>
    </alternativeName>
</protein>
<evidence type="ECO:0000256" key="12">
    <source>
        <dbReference type="ARBA" id="ARBA00023310"/>
    </source>
</evidence>
<dbReference type="HAMAP" id="MF_01347">
    <property type="entry name" value="ATP_synth_beta_bact"/>
    <property type="match status" value="1"/>
</dbReference>
<evidence type="ECO:0000256" key="3">
    <source>
        <dbReference type="ARBA" id="ARBA00022448"/>
    </source>
</evidence>
<keyword evidence="13" id="KW-1003">Cell membrane</keyword>
<organism evidence="15 16">
    <name type="scientific">Oharaeibacter diazotrophicus</name>
    <dbReference type="NCBI Taxonomy" id="1920512"/>
    <lineage>
        <taxon>Bacteria</taxon>
        <taxon>Pseudomonadati</taxon>
        <taxon>Pseudomonadota</taxon>
        <taxon>Alphaproteobacteria</taxon>
        <taxon>Hyphomicrobiales</taxon>
        <taxon>Pleomorphomonadaceae</taxon>
        <taxon>Oharaeibacter</taxon>
    </lineage>
</organism>
<comment type="subcellular location">
    <subcellularLocation>
        <location evidence="13">Cell membrane</location>
        <topology evidence="13">Peripheral membrane protein</topology>
    </subcellularLocation>
    <subcellularLocation>
        <location evidence="1">Membrane</location>
    </subcellularLocation>
</comment>
<dbReference type="FunFam" id="2.40.10.170:FF:000004">
    <property type="entry name" value="ATP synthase subunit beta"/>
    <property type="match status" value="1"/>
</dbReference>
<feature type="domain" description="AAA+ ATPase" evidence="14">
    <location>
        <begin position="144"/>
        <end position="418"/>
    </location>
</feature>
<dbReference type="NCBIfam" id="TIGR01039">
    <property type="entry name" value="atpD"/>
    <property type="match status" value="1"/>
</dbReference>
<name>A0A4R6R7A6_9HYPH</name>
<dbReference type="PANTHER" id="PTHR15184:SF71">
    <property type="entry name" value="ATP SYNTHASE SUBUNIT BETA, MITOCHONDRIAL"/>
    <property type="match status" value="1"/>
</dbReference>
<dbReference type="Proteomes" id="UP000294547">
    <property type="component" value="Unassembled WGS sequence"/>
</dbReference>
<dbReference type="Gene3D" id="2.40.10.170">
    <property type="match status" value="1"/>
</dbReference>
<gene>
    <name evidence="13" type="primary">atpD</name>
    <name evidence="15" type="ORF">EDD54_4113</name>
</gene>
<keyword evidence="16" id="KW-1185">Reference proteome</keyword>
<keyword evidence="7 13" id="KW-0067">ATP-binding</keyword>
<comment type="similarity">
    <text evidence="2 13">Belongs to the ATPase alpha/beta chains family.</text>
</comment>
<dbReference type="SMART" id="SM00382">
    <property type="entry name" value="AAA"/>
    <property type="match status" value="1"/>
</dbReference>
<dbReference type="GO" id="GO:0005524">
    <property type="term" value="F:ATP binding"/>
    <property type="evidence" value="ECO:0007669"/>
    <property type="project" value="UniProtKB-UniRule"/>
</dbReference>
<dbReference type="InterPro" id="IPR024034">
    <property type="entry name" value="ATPase_F1/V1_b/a_C"/>
</dbReference>
<keyword evidence="8 13" id="KW-1278">Translocase</keyword>
<dbReference type="InterPro" id="IPR004100">
    <property type="entry name" value="ATPase_F1/V1/A1_a/bsu_N"/>
</dbReference>
<dbReference type="CDD" id="cd01133">
    <property type="entry name" value="F1-ATPase_beta_CD"/>
    <property type="match status" value="1"/>
</dbReference>
<dbReference type="Pfam" id="PF00006">
    <property type="entry name" value="ATP-synt_ab"/>
    <property type="match status" value="1"/>
</dbReference>
<evidence type="ECO:0000313" key="16">
    <source>
        <dbReference type="Proteomes" id="UP000294547"/>
    </source>
</evidence>
<evidence type="ECO:0000259" key="14">
    <source>
        <dbReference type="SMART" id="SM00382"/>
    </source>
</evidence>
<keyword evidence="10 13" id="KW-0472">Membrane</keyword>
<dbReference type="PIRSF" id="PIRSF039072">
    <property type="entry name" value="ATPase_subunit_beta"/>
    <property type="match status" value="1"/>
</dbReference>
<evidence type="ECO:0000256" key="10">
    <source>
        <dbReference type="ARBA" id="ARBA00023136"/>
    </source>
</evidence>
<dbReference type="InterPro" id="IPR027417">
    <property type="entry name" value="P-loop_NTPase"/>
</dbReference>
<dbReference type="CDD" id="cd18110">
    <property type="entry name" value="ATP-synt_F1_beta_C"/>
    <property type="match status" value="1"/>
</dbReference>
<keyword evidence="11 13" id="KW-0139">CF(1)</keyword>
<dbReference type="FunFam" id="1.10.1140.10:FF:000001">
    <property type="entry name" value="ATP synthase subunit beta"/>
    <property type="match status" value="1"/>
</dbReference>
<keyword evidence="5 13" id="KW-0547">Nucleotide-binding</keyword>
<evidence type="ECO:0000256" key="6">
    <source>
        <dbReference type="ARBA" id="ARBA00022781"/>
    </source>
</evidence>
<dbReference type="InterPro" id="IPR003593">
    <property type="entry name" value="AAA+_ATPase"/>
</dbReference>
<dbReference type="GO" id="GO:0046933">
    <property type="term" value="F:proton-transporting ATP synthase activity, rotational mechanism"/>
    <property type="evidence" value="ECO:0007669"/>
    <property type="project" value="UniProtKB-UniRule"/>
</dbReference>
<comment type="caution">
    <text evidence="15">The sequence shown here is derived from an EMBL/GenBank/DDBJ whole genome shotgun (WGS) entry which is preliminary data.</text>
</comment>
<dbReference type="InterPro" id="IPR055190">
    <property type="entry name" value="ATP-synt_VA_C"/>
</dbReference>
<dbReference type="Pfam" id="PF02874">
    <property type="entry name" value="ATP-synt_ab_N"/>
    <property type="match status" value="1"/>
</dbReference>
<dbReference type="SUPFAM" id="SSF52540">
    <property type="entry name" value="P-loop containing nucleoside triphosphate hydrolases"/>
    <property type="match status" value="1"/>
</dbReference>
<keyword evidence="4" id="KW-0997">Cell inner membrane</keyword>
<dbReference type="FunFam" id="3.40.50.300:FF:000026">
    <property type="entry name" value="ATP synthase subunit beta"/>
    <property type="match status" value="1"/>
</dbReference>
<evidence type="ECO:0000256" key="7">
    <source>
        <dbReference type="ARBA" id="ARBA00022840"/>
    </source>
</evidence>
<keyword evidence="9 13" id="KW-0406">Ion transport</keyword>
<dbReference type="PANTHER" id="PTHR15184">
    <property type="entry name" value="ATP SYNTHASE"/>
    <property type="match status" value="1"/>
</dbReference>
<dbReference type="Gene3D" id="1.10.1140.10">
    <property type="entry name" value="Bovine Mitochondrial F1-atpase, Atp Synthase Beta Chain, Chain D, domain 3"/>
    <property type="match status" value="1"/>
</dbReference>
<evidence type="ECO:0000256" key="2">
    <source>
        <dbReference type="ARBA" id="ARBA00008936"/>
    </source>
</evidence>